<proteinExistence type="inferred from homology"/>
<evidence type="ECO:0000256" key="4">
    <source>
        <dbReference type="ARBA" id="ARBA00022840"/>
    </source>
</evidence>
<keyword evidence="2" id="KW-0597">Phosphoprotein</keyword>
<name>A0A3D9SZV2_9ACTN</name>
<protein>
    <submittedName>
        <fullName evidence="8">Molecular chaperone DnaK</fullName>
    </submittedName>
</protein>
<dbReference type="EMBL" id="QTTT01000001">
    <property type="protein sequence ID" value="REE97131.1"/>
    <property type="molecule type" value="Genomic_DNA"/>
</dbReference>
<dbReference type="AlphaFoldDB" id="A0A3D9SZV2"/>
<evidence type="ECO:0000256" key="7">
    <source>
        <dbReference type="SAM" id="Coils"/>
    </source>
</evidence>
<reference evidence="8 9" key="1">
    <citation type="submission" date="2018-08" db="EMBL/GenBank/DDBJ databases">
        <title>Sequencing the genomes of 1000 actinobacteria strains.</title>
        <authorList>
            <person name="Klenk H.-P."/>
        </authorList>
    </citation>
    <scope>NUCLEOTIDE SEQUENCE [LARGE SCALE GENOMIC DNA]</scope>
    <source>
        <strain evidence="8 9">DSM 43927</strain>
    </source>
</reference>
<dbReference type="Gene3D" id="2.60.34.10">
    <property type="entry name" value="Substrate Binding Domain Of DNAk, Chain A, domain 1"/>
    <property type="match status" value="1"/>
</dbReference>
<dbReference type="SUPFAM" id="SSF100920">
    <property type="entry name" value="Heat shock protein 70kD (HSP70), peptide-binding domain"/>
    <property type="match status" value="1"/>
</dbReference>
<dbReference type="CDD" id="cd24029">
    <property type="entry name" value="ASKHA_NBD_HSP70_DnaK_HscA_HscC"/>
    <property type="match status" value="1"/>
</dbReference>
<evidence type="ECO:0000256" key="3">
    <source>
        <dbReference type="ARBA" id="ARBA00022741"/>
    </source>
</evidence>
<gene>
    <name evidence="8" type="ORF">DFJ69_2588</name>
</gene>
<evidence type="ECO:0000313" key="9">
    <source>
        <dbReference type="Proteomes" id="UP000256661"/>
    </source>
</evidence>
<dbReference type="RefSeq" id="WP_116022666.1">
    <property type="nucleotide sequence ID" value="NZ_QTTT01000001.1"/>
</dbReference>
<dbReference type="GO" id="GO:0140662">
    <property type="term" value="F:ATP-dependent protein folding chaperone"/>
    <property type="evidence" value="ECO:0007669"/>
    <property type="project" value="InterPro"/>
</dbReference>
<evidence type="ECO:0000313" key="8">
    <source>
        <dbReference type="EMBL" id="REE97131.1"/>
    </source>
</evidence>
<sequence>MTRTTIDFGIDLGTTNSAIAKLNGVEADIVKNNEGHETTPSAVMIDRRGRLFVGRAAKERNEIDPDNTCVEFKLRMGTAGDPKVFKATDRSLGPEELSAEVLKSLRRDVAQRTGEEIDAAVITVPAAFELSACEATRRAAGLAGLRQAPLLQEPTAAALAHGFQSTDDNSFWLVYDFGGGTFDAAIVNIRDGEFTVVNHRGDNFLGGKLLDWAIVERLLIPAAAREHGLGDLRRGDPRWIKEINKLKLAAEAAKIRLSQAGSAEILVELRDTDGDFVEFEYDLTRSEVERLTEPLIVRSVNLCRNALTESGLGPSDIEKVLLVGGPTLSPYLRERLADPVEGLGIPIDHGQDPITAVARGAAIFAGGQLLDAPASAAPLPPGRYAVALDYQPVGPDTEPLVGGTVSGGDIAGFTIEFVNTATRPAWRSGAVPLTDAGAFTVYLRAERGVANAFQIELADATGAPRKVTPGTLTYTVGVVDTQPPLTQSIGIGLAGNEVEWLIKRGTPLPARRRVLLRTTVAVSAGSSDGMILIPVLEGEHTRADRNTRIGRLEVKPEQVRRDVPEGSEIDLTITIDESRLVVARAYVALLDEEFEHVINLGTERVPDADELARDTEAELRRLEAARREAREYGDARSAKVLERIEAERIAEDVDAMVKAAPVDRDAATAGSKRLQDLKAATDEVEAELEWPKLTQEARDMIDAARQVVLSRNDAGEIARLGQAEASITDAISAHDPDLLRQRIEELRVMVLRILSESGELDRLVFEDLERLVPEMGDPAEARRLVSVGGDALRRGDLAMLKEINAALRSLLPTPPLPPDPFSTVRRGR</sequence>
<dbReference type="Proteomes" id="UP000256661">
    <property type="component" value="Unassembled WGS sequence"/>
</dbReference>
<dbReference type="SUPFAM" id="SSF53067">
    <property type="entry name" value="Actin-like ATPase domain"/>
    <property type="match status" value="2"/>
</dbReference>
<comment type="caution">
    <text evidence="8">The sequence shown here is derived from an EMBL/GenBank/DDBJ whole genome shotgun (WGS) entry which is preliminary data.</text>
</comment>
<dbReference type="Gene3D" id="3.30.420.40">
    <property type="match status" value="2"/>
</dbReference>
<dbReference type="OrthoDB" id="9766019at2"/>
<dbReference type="PRINTS" id="PR00301">
    <property type="entry name" value="HEATSHOCK70"/>
</dbReference>
<keyword evidence="4" id="KW-0067">ATP-binding</keyword>
<keyword evidence="3" id="KW-0547">Nucleotide-binding</keyword>
<evidence type="ECO:0000256" key="1">
    <source>
        <dbReference type="ARBA" id="ARBA00007381"/>
    </source>
</evidence>
<evidence type="ECO:0000256" key="2">
    <source>
        <dbReference type="ARBA" id="ARBA00022553"/>
    </source>
</evidence>
<dbReference type="InterPro" id="IPR029047">
    <property type="entry name" value="HSP70_peptide-bd_sf"/>
</dbReference>
<keyword evidence="7" id="KW-0175">Coiled coil</keyword>
<dbReference type="Gene3D" id="3.90.640.10">
    <property type="entry name" value="Actin, Chain A, domain 4"/>
    <property type="match status" value="1"/>
</dbReference>
<feature type="coiled-coil region" evidence="7">
    <location>
        <begin position="605"/>
        <end position="632"/>
    </location>
</feature>
<dbReference type="PANTHER" id="PTHR19375">
    <property type="entry name" value="HEAT SHOCK PROTEIN 70KDA"/>
    <property type="match status" value="1"/>
</dbReference>
<dbReference type="PROSITE" id="PS00297">
    <property type="entry name" value="HSP70_1"/>
    <property type="match status" value="1"/>
</dbReference>
<comment type="similarity">
    <text evidence="1">Belongs to the heat shock protein 70 family.</text>
</comment>
<dbReference type="InterPro" id="IPR018181">
    <property type="entry name" value="Heat_shock_70_CS"/>
</dbReference>
<evidence type="ECO:0000256" key="5">
    <source>
        <dbReference type="ARBA" id="ARBA00023016"/>
    </source>
</evidence>
<dbReference type="InterPro" id="IPR013126">
    <property type="entry name" value="Hsp_70_fam"/>
</dbReference>
<accession>A0A3D9SZV2</accession>
<keyword evidence="5" id="KW-0346">Stress response</keyword>
<dbReference type="GO" id="GO:0005524">
    <property type="term" value="F:ATP binding"/>
    <property type="evidence" value="ECO:0007669"/>
    <property type="project" value="UniProtKB-KW"/>
</dbReference>
<keyword evidence="6" id="KW-0143">Chaperone</keyword>
<dbReference type="Pfam" id="PF00012">
    <property type="entry name" value="HSP70"/>
    <property type="match status" value="2"/>
</dbReference>
<dbReference type="InterPro" id="IPR043129">
    <property type="entry name" value="ATPase_NBD"/>
</dbReference>
<organism evidence="8 9">
    <name type="scientific">Thermomonospora umbrina</name>
    <dbReference type="NCBI Taxonomy" id="111806"/>
    <lineage>
        <taxon>Bacteria</taxon>
        <taxon>Bacillati</taxon>
        <taxon>Actinomycetota</taxon>
        <taxon>Actinomycetes</taxon>
        <taxon>Streptosporangiales</taxon>
        <taxon>Thermomonosporaceae</taxon>
        <taxon>Thermomonospora</taxon>
    </lineage>
</organism>
<keyword evidence="9" id="KW-1185">Reference proteome</keyword>
<evidence type="ECO:0000256" key="6">
    <source>
        <dbReference type="ARBA" id="ARBA00023186"/>
    </source>
</evidence>